<evidence type="ECO:0000256" key="5">
    <source>
        <dbReference type="ARBA" id="ARBA00022989"/>
    </source>
</evidence>
<reference evidence="9 10" key="1">
    <citation type="submission" date="2018-06" db="EMBL/GenBank/DDBJ databases">
        <title>Complete genome sequencing of Azospirillum sp. M2T2B2.</title>
        <authorList>
            <person name="Heo J."/>
            <person name="Kim S.-J."/>
            <person name="Kwon S.-W."/>
            <person name="Anandham R."/>
        </authorList>
    </citation>
    <scope>NUCLEOTIDE SEQUENCE [LARGE SCALE GENOMIC DNA]</scope>
    <source>
        <strain evidence="9 10">M2T2B2</strain>
        <plasmid evidence="9 10">unnamed3</plasmid>
    </source>
</reference>
<evidence type="ECO:0000313" key="9">
    <source>
        <dbReference type="EMBL" id="AWU97156.1"/>
    </source>
</evidence>
<evidence type="ECO:0000256" key="6">
    <source>
        <dbReference type="ARBA" id="ARBA00023136"/>
    </source>
</evidence>
<evidence type="ECO:0000256" key="3">
    <source>
        <dbReference type="ARBA" id="ARBA00022475"/>
    </source>
</evidence>
<dbReference type="SUPFAM" id="SSF161098">
    <property type="entry name" value="MetI-like"/>
    <property type="match status" value="1"/>
</dbReference>
<dbReference type="PANTHER" id="PTHR30151:SF20">
    <property type="entry name" value="ABC TRANSPORTER PERMEASE PROTEIN HI_0355-RELATED"/>
    <property type="match status" value="1"/>
</dbReference>
<feature type="transmembrane region" description="Helical" evidence="7">
    <location>
        <begin position="244"/>
        <end position="263"/>
    </location>
</feature>
<dbReference type="Proteomes" id="UP000249605">
    <property type="component" value="Plasmid unnamed3"/>
</dbReference>
<feature type="transmembrane region" description="Helical" evidence="7">
    <location>
        <begin position="71"/>
        <end position="89"/>
    </location>
</feature>
<feature type="transmembrane region" description="Helical" evidence="7">
    <location>
        <begin position="152"/>
        <end position="171"/>
    </location>
</feature>
<dbReference type="InterPro" id="IPR000515">
    <property type="entry name" value="MetI-like"/>
</dbReference>
<dbReference type="EMBL" id="CP029833">
    <property type="protein sequence ID" value="AWU97156.1"/>
    <property type="molecule type" value="Genomic_DNA"/>
</dbReference>
<keyword evidence="10" id="KW-1185">Reference proteome</keyword>
<feature type="transmembrane region" description="Helical" evidence="7">
    <location>
        <begin position="340"/>
        <end position="362"/>
    </location>
</feature>
<protein>
    <submittedName>
        <fullName evidence="9">ABC transporter permease</fullName>
    </submittedName>
</protein>
<evidence type="ECO:0000259" key="8">
    <source>
        <dbReference type="PROSITE" id="PS50928"/>
    </source>
</evidence>
<evidence type="ECO:0000313" key="10">
    <source>
        <dbReference type="Proteomes" id="UP000249605"/>
    </source>
</evidence>
<feature type="transmembrane region" description="Helical" evidence="7">
    <location>
        <begin position="40"/>
        <end position="59"/>
    </location>
</feature>
<gene>
    <name evidence="9" type="ORF">DM194_22935</name>
</gene>
<feature type="transmembrane region" description="Helical" evidence="7">
    <location>
        <begin position="215"/>
        <end position="238"/>
    </location>
</feature>
<dbReference type="PROSITE" id="PS50928">
    <property type="entry name" value="ABC_TM1"/>
    <property type="match status" value="1"/>
</dbReference>
<comment type="subcellular location">
    <subcellularLocation>
        <location evidence="1 7">Cell membrane</location>
        <topology evidence="1 7">Multi-pass membrane protein</topology>
    </subcellularLocation>
</comment>
<keyword evidence="9" id="KW-0614">Plasmid</keyword>
<dbReference type="KEGG" id="azm:DM194_22935"/>
<feature type="transmembrane region" description="Helical" evidence="7">
    <location>
        <begin position="183"/>
        <end position="203"/>
    </location>
</feature>
<keyword evidence="3" id="KW-1003">Cell membrane</keyword>
<dbReference type="PANTHER" id="PTHR30151">
    <property type="entry name" value="ALKANE SULFONATE ABC TRANSPORTER-RELATED, MEMBRANE SUBUNIT"/>
    <property type="match status" value="1"/>
</dbReference>
<dbReference type="RefSeq" id="WP_111069888.1">
    <property type="nucleotide sequence ID" value="NZ_CP029833.1"/>
</dbReference>
<feature type="domain" description="ABC transmembrane type-1" evidence="8">
    <location>
        <begin position="178"/>
        <end position="363"/>
    </location>
</feature>
<evidence type="ECO:0000256" key="2">
    <source>
        <dbReference type="ARBA" id="ARBA00022448"/>
    </source>
</evidence>
<name>A0A2U9SEQ1_9PROT</name>
<geneLocation type="plasmid" evidence="9 10">
    <name>unnamed3</name>
</geneLocation>
<dbReference type="GO" id="GO:0005886">
    <property type="term" value="C:plasma membrane"/>
    <property type="evidence" value="ECO:0007669"/>
    <property type="project" value="UniProtKB-SubCell"/>
</dbReference>
<dbReference type="AlphaFoldDB" id="A0A2U9SEQ1"/>
<evidence type="ECO:0000256" key="7">
    <source>
        <dbReference type="RuleBase" id="RU363032"/>
    </source>
</evidence>
<dbReference type="Gene3D" id="1.10.3720.10">
    <property type="entry name" value="MetI-like"/>
    <property type="match status" value="1"/>
</dbReference>
<proteinExistence type="inferred from homology"/>
<dbReference type="CDD" id="cd06261">
    <property type="entry name" value="TM_PBP2"/>
    <property type="match status" value="1"/>
</dbReference>
<accession>A0A2U9SEQ1</accession>
<organism evidence="9 10">
    <name type="scientific">Azospirillum ramasamyi</name>
    <dbReference type="NCBI Taxonomy" id="682998"/>
    <lineage>
        <taxon>Bacteria</taxon>
        <taxon>Pseudomonadati</taxon>
        <taxon>Pseudomonadota</taxon>
        <taxon>Alphaproteobacteria</taxon>
        <taxon>Rhodospirillales</taxon>
        <taxon>Azospirillaceae</taxon>
        <taxon>Azospirillum</taxon>
    </lineage>
</organism>
<dbReference type="Pfam" id="PF00528">
    <property type="entry name" value="BPD_transp_1"/>
    <property type="match status" value="1"/>
</dbReference>
<dbReference type="GO" id="GO:0055085">
    <property type="term" value="P:transmembrane transport"/>
    <property type="evidence" value="ECO:0007669"/>
    <property type="project" value="InterPro"/>
</dbReference>
<sequence>MSPSTNSRPNTARPDMAPWPLVMLAAPLLPFAVRDGGALFVAQLPAASILFAVTVAAILARRLPGSALGEALLLLAGVAAAYAAPLVLLNQGHGVAQAGGLWVYVAGATLLLWRVLALLAEVSGPARLAGPALFGLALVMLWEILTRGFQVPAILLPPPSAVLAAFAAHAADLWDDFRQTVLISVLRGYLIGCGAGFLVAILADRVPFLARGLLPLGNLASAVPVVGIAPIMVMWFGFDWQSKAAVIVVMTFFPMLINTLAGLRSAERIQLDLMRSYGAGYWRTLAMLRLPCALPFLFNGLKINSTLALIGAIVAEFFGTPVVGMGFRISTQVARMNLDVVWATIAVAALTGSLLYGALALAERRVTAWHPSLRKR</sequence>
<keyword evidence="4 7" id="KW-0812">Transmembrane</keyword>
<keyword evidence="5 7" id="KW-1133">Transmembrane helix</keyword>
<keyword evidence="2 7" id="KW-0813">Transport</keyword>
<dbReference type="OrthoDB" id="9792509at2"/>
<feature type="transmembrane region" description="Helical" evidence="7">
    <location>
        <begin position="126"/>
        <end position="145"/>
    </location>
</feature>
<keyword evidence="6 7" id="KW-0472">Membrane</keyword>
<comment type="similarity">
    <text evidence="7">Belongs to the binding-protein-dependent transport system permease family.</text>
</comment>
<dbReference type="InterPro" id="IPR035906">
    <property type="entry name" value="MetI-like_sf"/>
</dbReference>
<evidence type="ECO:0000256" key="1">
    <source>
        <dbReference type="ARBA" id="ARBA00004651"/>
    </source>
</evidence>
<feature type="transmembrane region" description="Helical" evidence="7">
    <location>
        <begin position="101"/>
        <end position="120"/>
    </location>
</feature>
<feature type="transmembrane region" description="Helical" evidence="7">
    <location>
        <begin position="307"/>
        <end position="328"/>
    </location>
</feature>
<evidence type="ECO:0000256" key="4">
    <source>
        <dbReference type="ARBA" id="ARBA00022692"/>
    </source>
</evidence>
<feature type="transmembrane region" description="Helical" evidence="7">
    <location>
        <begin position="284"/>
        <end position="301"/>
    </location>
</feature>